<dbReference type="EMBL" id="DS547148">
    <property type="protein sequence ID" value="EDR00583.1"/>
    <property type="molecule type" value="Genomic_DNA"/>
</dbReference>
<feature type="region of interest" description="Disordered" evidence="1">
    <location>
        <begin position="311"/>
        <end position="365"/>
    </location>
</feature>
<dbReference type="InParanoid" id="B0DXW4"/>
<keyword evidence="3" id="KW-1185">Reference proteome</keyword>
<organism evidence="3">
    <name type="scientific">Laccaria bicolor (strain S238N-H82 / ATCC MYA-4686)</name>
    <name type="common">Bicoloured deceiver</name>
    <name type="synonym">Laccaria laccata var. bicolor</name>
    <dbReference type="NCBI Taxonomy" id="486041"/>
    <lineage>
        <taxon>Eukaryota</taxon>
        <taxon>Fungi</taxon>
        <taxon>Dikarya</taxon>
        <taxon>Basidiomycota</taxon>
        <taxon>Agaricomycotina</taxon>
        <taxon>Agaricomycetes</taxon>
        <taxon>Agaricomycetidae</taxon>
        <taxon>Agaricales</taxon>
        <taxon>Agaricineae</taxon>
        <taxon>Hydnangiaceae</taxon>
        <taxon>Laccaria</taxon>
    </lineage>
</organism>
<feature type="compositionally biased region" description="Polar residues" evidence="1">
    <location>
        <begin position="450"/>
        <end position="465"/>
    </location>
</feature>
<evidence type="ECO:0000313" key="2">
    <source>
        <dbReference type="EMBL" id="EDR00583.1"/>
    </source>
</evidence>
<name>B0DXW4_LACBS</name>
<protein>
    <submittedName>
        <fullName evidence="2">Predicted protein</fullName>
    </submittedName>
</protein>
<dbReference type="GeneID" id="6084409"/>
<feature type="region of interest" description="Disordered" evidence="1">
    <location>
        <begin position="393"/>
        <end position="433"/>
    </location>
</feature>
<feature type="region of interest" description="Disordered" evidence="1">
    <location>
        <begin position="447"/>
        <end position="538"/>
    </location>
</feature>
<feature type="compositionally biased region" description="Basic and acidic residues" evidence="1">
    <location>
        <begin position="343"/>
        <end position="361"/>
    </location>
</feature>
<dbReference type="AlphaFoldDB" id="B0DXW4"/>
<reference evidence="2 3" key="1">
    <citation type="journal article" date="2008" name="Nature">
        <title>The genome of Laccaria bicolor provides insights into mycorrhizal symbiosis.</title>
        <authorList>
            <person name="Martin F."/>
            <person name="Aerts A."/>
            <person name="Ahren D."/>
            <person name="Brun A."/>
            <person name="Danchin E.G.J."/>
            <person name="Duchaussoy F."/>
            <person name="Gibon J."/>
            <person name="Kohler A."/>
            <person name="Lindquist E."/>
            <person name="Pereda V."/>
            <person name="Salamov A."/>
            <person name="Shapiro H.J."/>
            <person name="Wuyts J."/>
            <person name="Blaudez D."/>
            <person name="Buee M."/>
            <person name="Brokstein P."/>
            <person name="Canbaeck B."/>
            <person name="Cohen D."/>
            <person name="Courty P.E."/>
            <person name="Coutinho P.M."/>
            <person name="Delaruelle C."/>
            <person name="Detter J.C."/>
            <person name="Deveau A."/>
            <person name="DiFazio S."/>
            <person name="Duplessis S."/>
            <person name="Fraissinet-Tachet L."/>
            <person name="Lucic E."/>
            <person name="Frey-Klett P."/>
            <person name="Fourrey C."/>
            <person name="Feussner I."/>
            <person name="Gay G."/>
            <person name="Grimwood J."/>
            <person name="Hoegger P.J."/>
            <person name="Jain P."/>
            <person name="Kilaru S."/>
            <person name="Labbe J."/>
            <person name="Lin Y.C."/>
            <person name="Legue V."/>
            <person name="Le Tacon F."/>
            <person name="Marmeisse R."/>
            <person name="Melayah D."/>
            <person name="Montanini B."/>
            <person name="Muratet M."/>
            <person name="Nehls U."/>
            <person name="Niculita-Hirzel H."/>
            <person name="Oudot-Le Secq M.P."/>
            <person name="Peter M."/>
            <person name="Quesneville H."/>
            <person name="Rajashekar B."/>
            <person name="Reich M."/>
            <person name="Rouhier N."/>
            <person name="Schmutz J."/>
            <person name="Yin T."/>
            <person name="Chalot M."/>
            <person name="Henrissat B."/>
            <person name="Kuees U."/>
            <person name="Lucas S."/>
            <person name="Van de Peer Y."/>
            <person name="Podila G.K."/>
            <person name="Polle A."/>
            <person name="Pukkila P.J."/>
            <person name="Richardson P.M."/>
            <person name="Rouze P."/>
            <person name="Sanders I.R."/>
            <person name="Stajich J.E."/>
            <person name="Tunlid A."/>
            <person name="Tuskan G."/>
            <person name="Grigoriev I.V."/>
        </authorList>
    </citation>
    <scope>NUCLEOTIDE SEQUENCE [LARGE SCALE GENOMIC DNA]</scope>
    <source>
        <strain evidence="3">S238N-H82 / ATCC MYA-4686</strain>
    </source>
</reference>
<dbReference type="HOGENOM" id="CLU_408279_0_0_1"/>
<feature type="compositionally biased region" description="Polar residues" evidence="1">
    <location>
        <begin position="498"/>
        <end position="521"/>
    </location>
</feature>
<accession>B0DXW4</accession>
<dbReference type="KEGG" id="lbc:LACBIDRAFT_313249"/>
<evidence type="ECO:0000313" key="3">
    <source>
        <dbReference type="Proteomes" id="UP000001194"/>
    </source>
</evidence>
<feature type="compositionally biased region" description="Polar residues" evidence="1">
    <location>
        <begin position="529"/>
        <end position="538"/>
    </location>
</feature>
<dbReference type="OrthoDB" id="2943086at2759"/>
<gene>
    <name evidence="2" type="ORF">LACBIDRAFT_313249</name>
</gene>
<sequence>MNLQASKSDAEAEGEWQIVTPDWWCTSFSTVRWAHHEGNDSKPRIAPPPYYHASLYLPISGSGSKFSDWDAYSGTLKGRRDEVQEMLNPNLVGVRGAEEALSQYEKDVGFHYVSFPTFEPEDFGLRPPANLCTEIDEEEIQANMDQWKEMANELFNGVPEALTADSDESFGDYSSPSSSASFQRCTSAISSVDLTSSERSDDFFAMPSTPKAKASYANILLKNVSPSSSIASIAECQPFSPFPTKPLNAAASTFVPSFSPIAKTDPLRFSSHSETSPVAVSFANFTFPTLNAPTVKIKKDEQGFFTDVQVETPSTASSQSTERSPTALLSPFVQPRRKVRASRTREMVDRLRSQTSPRDDLSNLDIGHSTSKCVSHSPSPIFHDMSFVQSRLSVSENGGDHVSATSTPSNGDDENDGWIDVGQPKTTSSAAKRSRTMDLFLALTRRRNDSLSSENAKEPSASTSEDAGDSGLHSRGDSPSSSPPTSPSSMQNDGWIEGSSSVSPSGTQVDSLPSLPATTPNVGPHAKKPSSSAPTANAHLSMNSYMPVHPHPQHMIPGAPLPFFFPAYPNLAVPVPFPAAAFIHIPASPYPVGMHHMHGPPPGSMMPSYVNPALMAVRGPSLKTTNPSMNFRT</sequence>
<dbReference type="Proteomes" id="UP000001194">
    <property type="component" value="Unassembled WGS sequence"/>
</dbReference>
<feature type="compositionally biased region" description="Polar residues" evidence="1">
    <location>
        <begin position="311"/>
        <end position="324"/>
    </location>
</feature>
<dbReference type="RefSeq" id="XP_001888810.1">
    <property type="nucleotide sequence ID" value="XM_001888775.1"/>
</dbReference>
<evidence type="ECO:0000256" key="1">
    <source>
        <dbReference type="SAM" id="MobiDB-lite"/>
    </source>
</evidence>
<proteinExistence type="predicted"/>